<dbReference type="SUPFAM" id="SSF54637">
    <property type="entry name" value="Thioesterase/thiol ester dehydrase-isomerase"/>
    <property type="match status" value="1"/>
</dbReference>
<name>A0A3S3ACI1_9NOCA</name>
<evidence type="ECO:0000313" key="4">
    <source>
        <dbReference type="Proteomes" id="UP000286208"/>
    </source>
</evidence>
<dbReference type="EMBL" id="RKLP01000015">
    <property type="protein sequence ID" value="RVW07031.1"/>
    <property type="molecule type" value="Genomic_DNA"/>
</dbReference>
<evidence type="ECO:0000313" key="3">
    <source>
        <dbReference type="EMBL" id="RVW07031.1"/>
    </source>
</evidence>
<sequence length="161" mass="17650">MTTPLDAVHERVSSTVGTREHRDLGSIRPDEAVAFARACAEADPRYLDPDRPDFAVHPLYVPSLLRGPSGADDDAYRTDGMFADEVPGTSGLDVRLMAGGQDIEFHRRPPLGERIEVDRTVARVEWKGSGDARFLLITVVKTYRASAAGALATVTERFIVR</sequence>
<feature type="region of interest" description="Disordered" evidence="1">
    <location>
        <begin position="1"/>
        <end position="22"/>
    </location>
</feature>
<comment type="caution">
    <text evidence="3">The sequence shown here is derived from an EMBL/GenBank/DDBJ whole genome shotgun (WGS) entry which is preliminary data.</text>
</comment>
<organism evidence="3 4">
    <name type="scientific">Prescottella agglutinans</name>
    <dbReference type="NCBI Taxonomy" id="1644129"/>
    <lineage>
        <taxon>Bacteria</taxon>
        <taxon>Bacillati</taxon>
        <taxon>Actinomycetota</taxon>
        <taxon>Actinomycetes</taxon>
        <taxon>Mycobacteriales</taxon>
        <taxon>Nocardiaceae</taxon>
        <taxon>Prescottella</taxon>
    </lineage>
</organism>
<keyword evidence="4" id="KW-1185">Reference proteome</keyword>
<dbReference type="InterPro" id="IPR039569">
    <property type="entry name" value="FAS1-like_DH_region"/>
</dbReference>
<gene>
    <name evidence="3" type="ORF">EGT67_23955</name>
</gene>
<dbReference type="OrthoDB" id="4538899at2"/>
<reference evidence="3 4" key="1">
    <citation type="submission" date="2018-11" db="EMBL/GenBank/DDBJ databases">
        <title>Rhodococcus spongicola sp. nov. and Rhodococcus xishaensis sp. nov. from marine sponges.</title>
        <authorList>
            <person name="Li L."/>
            <person name="Lin H.W."/>
        </authorList>
    </citation>
    <scope>NUCLEOTIDE SEQUENCE [LARGE SCALE GENOMIC DNA]</scope>
    <source>
        <strain evidence="3 4">CCTCC AB2014297</strain>
    </source>
</reference>
<dbReference type="InterPro" id="IPR029069">
    <property type="entry name" value="HotDog_dom_sf"/>
</dbReference>
<dbReference type="AlphaFoldDB" id="A0A3S3ACI1"/>
<dbReference type="Proteomes" id="UP000286208">
    <property type="component" value="Unassembled WGS sequence"/>
</dbReference>
<feature type="compositionally biased region" description="Basic and acidic residues" evidence="1">
    <location>
        <begin position="7"/>
        <end position="22"/>
    </location>
</feature>
<accession>A0A3S3ACI1</accession>
<evidence type="ECO:0000259" key="2">
    <source>
        <dbReference type="Pfam" id="PF13452"/>
    </source>
</evidence>
<feature type="domain" description="FAS1-like dehydratase" evidence="2">
    <location>
        <begin position="16"/>
        <end position="143"/>
    </location>
</feature>
<evidence type="ECO:0000256" key="1">
    <source>
        <dbReference type="SAM" id="MobiDB-lite"/>
    </source>
</evidence>
<dbReference type="Pfam" id="PF13452">
    <property type="entry name" value="FAS1_DH_region"/>
    <property type="match status" value="1"/>
</dbReference>
<proteinExistence type="predicted"/>
<dbReference type="Gene3D" id="3.10.129.10">
    <property type="entry name" value="Hotdog Thioesterase"/>
    <property type="match status" value="1"/>
</dbReference>
<dbReference type="RefSeq" id="WP_127918611.1">
    <property type="nucleotide sequence ID" value="NZ_RKLP01000015.1"/>
</dbReference>
<protein>
    <recommendedName>
        <fullName evidence="2">FAS1-like dehydratase domain-containing protein</fullName>
    </recommendedName>
</protein>